<evidence type="ECO:0000256" key="2">
    <source>
        <dbReference type="ARBA" id="ARBA00004801"/>
    </source>
</evidence>
<evidence type="ECO:0000313" key="13">
    <source>
        <dbReference type="EMBL" id="PWN25905.1"/>
    </source>
</evidence>
<evidence type="ECO:0000256" key="10">
    <source>
        <dbReference type="PIRSR" id="PIRSR601805-1"/>
    </source>
</evidence>
<dbReference type="GO" id="GO:0005524">
    <property type="term" value="F:ATP binding"/>
    <property type="evidence" value="ECO:0007669"/>
    <property type="project" value="UniProtKB-UniRule"/>
</dbReference>
<dbReference type="PANTHER" id="PTHR45769">
    <property type="entry name" value="ADENOSINE KINASE"/>
    <property type="match status" value="1"/>
</dbReference>
<comment type="cofactor">
    <cofactor evidence="1 11">
        <name>Mg(2+)</name>
        <dbReference type="ChEBI" id="CHEBI:18420"/>
    </cofactor>
</comment>
<dbReference type="InterPro" id="IPR011611">
    <property type="entry name" value="PfkB_dom"/>
</dbReference>
<dbReference type="InterPro" id="IPR001805">
    <property type="entry name" value="Adenokinase"/>
</dbReference>
<evidence type="ECO:0000256" key="7">
    <source>
        <dbReference type="ARBA" id="ARBA00022741"/>
    </source>
</evidence>
<evidence type="ECO:0000256" key="3">
    <source>
        <dbReference type="ARBA" id="ARBA00010688"/>
    </source>
</evidence>
<comment type="function">
    <text evidence="11">ATP dependent phosphorylation of adenosine and other related nucleoside analogs to monophosphate derivatives.</text>
</comment>
<dbReference type="Pfam" id="PF00294">
    <property type="entry name" value="PfkB"/>
    <property type="match status" value="1"/>
</dbReference>
<feature type="domain" description="Carbohydrate kinase PfkB" evidence="12">
    <location>
        <begin position="31"/>
        <end position="333"/>
    </location>
</feature>
<dbReference type="STRING" id="1569628.A0A316URZ9"/>
<dbReference type="Gene3D" id="3.40.1190.20">
    <property type="match status" value="1"/>
</dbReference>
<dbReference type="GO" id="GO:0005829">
    <property type="term" value="C:cytosol"/>
    <property type="evidence" value="ECO:0007669"/>
    <property type="project" value="TreeGrafter"/>
</dbReference>
<comment type="catalytic activity">
    <reaction evidence="11">
        <text>adenosine + ATP = AMP + ADP + H(+)</text>
        <dbReference type="Rhea" id="RHEA:20824"/>
        <dbReference type="ChEBI" id="CHEBI:15378"/>
        <dbReference type="ChEBI" id="CHEBI:16335"/>
        <dbReference type="ChEBI" id="CHEBI:30616"/>
        <dbReference type="ChEBI" id="CHEBI:456215"/>
        <dbReference type="ChEBI" id="CHEBI:456216"/>
        <dbReference type="EC" id="2.7.1.20"/>
    </reaction>
</comment>
<evidence type="ECO:0000259" key="12">
    <source>
        <dbReference type="Pfam" id="PF00294"/>
    </source>
</evidence>
<dbReference type="Proteomes" id="UP000245884">
    <property type="component" value="Unassembled WGS sequence"/>
</dbReference>
<dbReference type="OrthoDB" id="432447at2759"/>
<dbReference type="GeneID" id="37031581"/>
<organism evidence="13 14">
    <name type="scientific">Jaminaea rosea</name>
    <dbReference type="NCBI Taxonomy" id="1569628"/>
    <lineage>
        <taxon>Eukaryota</taxon>
        <taxon>Fungi</taxon>
        <taxon>Dikarya</taxon>
        <taxon>Basidiomycota</taxon>
        <taxon>Ustilaginomycotina</taxon>
        <taxon>Exobasidiomycetes</taxon>
        <taxon>Microstromatales</taxon>
        <taxon>Microstromatales incertae sedis</taxon>
        <taxon>Jaminaea</taxon>
    </lineage>
</organism>
<keyword evidence="5 11" id="KW-0808">Transferase</keyword>
<accession>A0A316URZ9</accession>
<dbReference type="UniPathway" id="UPA00588">
    <property type="reaction ID" value="UER00659"/>
</dbReference>
<feature type="active site" description="Proton acceptor" evidence="10">
    <location>
        <position position="292"/>
    </location>
</feature>
<evidence type="ECO:0000256" key="11">
    <source>
        <dbReference type="RuleBase" id="RU368116"/>
    </source>
</evidence>
<dbReference type="PROSITE" id="PS00584">
    <property type="entry name" value="PFKB_KINASES_2"/>
    <property type="match status" value="1"/>
</dbReference>
<dbReference type="GO" id="GO:0006144">
    <property type="term" value="P:purine nucleobase metabolic process"/>
    <property type="evidence" value="ECO:0007669"/>
    <property type="project" value="TreeGrafter"/>
</dbReference>
<comment type="similarity">
    <text evidence="3 11">Belongs to the carbohydrate kinase PfkB family.</text>
</comment>
<keyword evidence="7 11" id="KW-0547">Nucleotide-binding</keyword>
<evidence type="ECO:0000256" key="4">
    <source>
        <dbReference type="ARBA" id="ARBA00012119"/>
    </source>
</evidence>
<dbReference type="EMBL" id="KZ819674">
    <property type="protein sequence ID" value="PWN25905.1"/>
    <property type="molecule type" value="Genomic_DNA"/>
</dbReference>
<dbReference type="CDD" id="cd01168">
    <property type="entry name" value="adenosine_kinase"/>
    <property type="match status" value="1"/>
</dbReference>
<dbReference type="RefSeq" id="XP_025360517.1">
    <property type="nucleotide sequence ID" value="XM_025509758.1"/>
</dbReference>
<dbReference type="PANTHER" id="PTHR45769:SF3">
    <property type="entry name" value="ADENOSINE KINASE"/>
    <property type="match status" value="1"/>
</dbReference>
<evidence type="ECO:0000256" key="6">
    <source>
        <dbReference type="ARBA" id="ARBA00022726"/>
    </source>
</evidence>
<gene>
    <name evidence="13" type="ORF">BDZ90DRAFT_66162</name>
</gene>
<keyword evidence="6 11" id="KW-0660">Purine salvage</keyword>
<keyword evidence="14" id="KW-1185">Reference proteome</keyword>
<evidence type="ECO:0000256" key="9">
    <source>
        <dbReference type="ARBA" id="ARBA00022840"/>
    </source>
</evidence>
<dbReference type="SUPFAM" id="SSF53613">
    <property type="entry name" value="Ribokinase-like"/>
    <property type="match status" value="1"/>
</dbReference>
<dbReference type="GO" id="GO:0044209">
    <property type="term" value="P:AMP salvage"/>
    <property type="evidence" value="ECO:0007669"/>
    <property type="project" value="UniProtKB-UniRule"/>
</dbReference>
<keyword evidence="8 11" id="KW-0418">Kinase</keyword>
<dbReference type="PRINTS" id="PR00989">
    <property type="entry name" value="ADENOKINASE"/>
</dbReference>
<dbReference type="GO" id="GO:0005634">
    <property type="term" value="C:nucleus"/>
    <property type="evidence" value="ECO:0007669"/>
    <property type="project" value="TreeGrafter"/>
</dbReference>
<name>A0A316URZ9_9BASI</name>
<dbReference type="InterPro" id="IPR002173">
    <property type="entry name" value="Carboh/pur_kinase_PfkB_CS"/>
</dbReference>
<dbReference type="GO" id="GO:0006166">
    <property type="term" value="P:purine ribonucleoside salvage"/>
    <property type="evidence" value="ECO:0007669"/>
    <property type="project" value="UniProtKB-KW"/>
</dbReference>
<dbReference type="Gene3D" id="3.30.1110.10">
    <property type="match status" value="1"/>
</dbReference>
<reference evidence="13 14" key="1">
    <citation type="journal article" date="2018" name="Mol. Biol. Evol.">
        <title>Broad Genomic Sampling Reveals a Smut Pathogenic Ancestry of the Fungal Clade Ustilaginomycotina.</title>
        <authorList>
            <person name="Kijpornyongpan T."/>
            <person name="Mondo S.J."/>
            <person name="Barry K."/>
            <person name="Sandor L."/>
            <person name="Lee J."/>
            <person name="Lipzen A."/>
            <person name="Pangilinan J."/>
            <person name="LaButti K."/>
            <person name="Hainaut M."/>
            <person name="Henrissat B."/>
            <person name="Grigoriev I.V."/>
            <person name="Spatafora J.W."/>
            <person name="Aime M.C."/>
        </authorList>
    </citation>
    <scope>NUCLEOTIDE SEQUENCE [LARGE SCALE GENOMIC DNA]</scope>
    <source>
        <strain evidence="13 14">MCA 5214</strain>
    </source>
</reference>
<dbReference type="InterPro" id="IPR029056">
    <property type="entry name" value="Ribokinase-like"/>
</dbReference>
<sequence>MTGQYELIAIGNPLLDMQARDGGEELLKKANDAILAGPEHMPIYKDVAENHQVTYIAGGASQNAARCAQYVLPANSTAYFGAVGEDDLAQQQRSANEREGLKSVYQVIKGTPTGSCAVVITGHHRSLCTNLGAAEKFTKDHLETAEAQQLIKGAKYAYMEGYFLTHGLESAMILAKHAAENKQIFSINISAPFIAQFFSAQLDEILPYSSLVFGNETEAEAYAEAHKLPNTKDLAAIAQHIADSPNKSAAKRTVIITHGAEPTILAQEGGKETKTFPVQKVEDIVDTNGAGDAFAGGVLGASVAGKSIEEAISVGQKLGAMCIGQNGPVLAFPKQKVM</sequence>
<dbReference type="GO" id="GO:0004001">
    <property type="term" value="F:adenosine kinase activity"/>
    <property type="evidence" value="ECO:0007669"/>
    <property type="project" value="UniProtKB-UniRule"/>
</dbReference>
<protein>
    <recommendedName>
        <fullName evidence="4 11">Adenosine kinase</fullName>
        <shortName evidence="11">AK</shortName>
        <ecNumber evidence="4 11">2.7.1.20</ecNumber>
    </recommendedName>
    <alternativeName>
        <fullName evidence="11">Adenosine 5'-phosphotransferase</fullName>
    </alternativeName>
</protein>
<keyword evidence="9 11" id="KW-0067">ATP-binding</keyword>
<evidence type="ECO:0000256" key="8">
    <source>
        <dbReference type="ARBA" id="ARBA00022777"/>
    </source>
</evidence>
<keyword evidence="11" id="KW-0460">Magnesium</keyword>
<evidence type="ECO:0000256" key="1">
    <source>
        <dbReference type="ARBA" id="ARBA00001946"/>
    </source>
</evidence>
<evidence type="ECO:0000256" key="5">
    <source>
        <dbReference type="ARBA" id="ARBA00022679"/>
    </source>
</evidence>
<evidence type="ECO:0000313" key="14">
    <source>
        <dbReference type="Proteomes" id="UP000245884"/>
    </source>
</evidence>
<proteinExistence type="inferred from homology"/>
<comment type="pathway">
    <text evidence="2 11">Purine metabolism; AMP biosynthesis via salvage pathway; AMP from adenosine: step 1/1.</text>
</comment>
<dbReference type="EC" id="2.7.1.20" evidence="4 11"/>
<dbReference type="AlphaFoldDB" id="A0A316URZ9"/>